<dbReference type="GO" id="GO:0031902">
    <property type="term" value="C:late endosome membrane"/>
    <property type="evidence" value="ECO:0007669"/>
    <property type="project" value="TreeGrafter"/>
</dbReference>
<organism evidence="1 2">
    <name type="scientific">Halocaridina rubra</name>
    <name type="common">Hawaiian red shrimp</name>
    <dbReference type="NCBI Taxonomy" id="373956"/>
    <lineage>
        <taxon>Eukaryota</taxon>
        <taxon>Metazoa</taxon>
        <taxon>Ecdysozoa</taxon>
        <taxon>Arthropoda</taxon>
        <taxon>Crustacea</taxon>
        <taxon>Multicrustacea</taxon>
        <taxon>Malacostraca</taxon>
        <taxon>Eumalacostraca</taxon>
        <taxon>Eucarida</taxon>
        <taxon>Decapoda</taxon>
        <taxon>Pleocyemata</taxon>
        <taxon>Caridea</taxon>
        <taxon>Atyoidea</taxon>
        <taxon>Atyidae</taxon>
        <taxon>Halocaridina</taxon>
    </lineage>
</organism>
<evidence type="ECO:0008006" key="3">
    <source>
        <dbReference type="Google" id="ProtNLM"/>
    </source>
</evidence>
<feature type="non-terminal residue" evidence="1">
    <location>
        <position position="1"/>
    </location>
</feature>
<proteinExistence type="predicted"/>
<dbReference type="GO" id="GO:0005886">
    <property type="term" value="C:plasma membrane"/>
    <property type="evidence" value="ECO:0007669"/>
    <property type="project" value="TreeGrafter"/>
</dbReference>
<name>A0AAN8XTG5_HALRR</name>
<reference evidence="1 2" key="1">
    <citation type="submission" date="2023-11" db="EMBL/GenBank/DDBJ databases">
        <title>Halocaridina rubra genome assembly.</title>
        <authorList>
            <person name="Smith C."/>
        </authorList>
    </citation>
    <scope>NUCLEOTIDE SEQUENCE [LARGE SCALE GENOMIC DNA]</scope>
    <source>
        <strain evidence="1">EP-1</strain>
        <tissue evidence="1">Whole</tissue>
    </source>
</reference>
<sequence length="118" mass="13448">IEIPGSFLECGAFDGEFLSNTLWLEREFGWKGILVEANPHLFQQLLLKRRRSWAINVCLNTKPYPSKEKFMMASSAPKNTNHLVNGLPGERDKQLEKLISQGSSRLAEFNDSLVQVRD</sequence>
<dbReference type="PANTHER" id="PTHR34009:SF2">
    <property type="entry name" value="PROTEIN STAR"/>
    <property type="match status" value="1"/>
</dbReference>
<dbReference type="PANTHER" id="PTHR34009">
    <property type="entry name" value="PROTEIN STAR"/>
    <property type="match status" value="1"/>
</dbReference>
<evidence type="ECO:0000313" key="1">
    <source>
        <dbReference type="EMBL" id="KAK7085499.1"/>
    </source>
</evidence>
<keyword evidence="2" id="KW-1185">Reference proteome</keyword>
<dbReference type="AlphaFoldDB" id="A0AAN8XTG5"/>
<dbReference type="GO" id="GO:0005794">
    <property type="term" value="C:Golgi apparatus"/>
    <property type="evidence" value="ECO:0007669"/>
    <property type="project" value="TreeGrafter"/>
</dbReference>
<dbReference type="EMBL" id="JAXCGZ010000881">
    <property type="protein sequence ID" value="KAK7085499.1"/>
    <property type="molecule type" value="Genomic_DNA"/>
</dbReference>
<dbReference type="GO" id="GO:0016197">
    <property type="term" value="P:endosomal transport"/>
    <property type="evidence" value="ECO:0007669"/>
    <property type="project" value="TreeGrafter"/>
</dbReference>
<evidence type="ECO:0000313" key="2">
    <source>
        <dbReference type="Proteomes" id="UP001381693"/>
    </source>
</evidence>
<accession>A0AAN8XTG5</accession>
<dbReference type="Proteomes" id="UP001381693">
    <property type="component" value="Unassembled WGS sequence"/>
</dbReference>
<dbReference type="GO" id="GO:0006888">
    <property type="term" value="P:endoplasmic reticulum to Golgi vesicle-mediated transport"/>
    <property type="evidence" value="ECO:0007669"/>
    <property type="project" value="TreeGrafter"/>
</dbReference>
<comment type="caution">
    <text evidence="1">The sequence shown here is derived from an EMBL/GenBank/DDBJ whole genome shotgun (WGS) entry which is preliminary data.</text>
</comment>
<protein>
    <recommendedName>
        <fullName evidence="3">Methyltransferase FkbM domain-containing protein</fullName>
    </recommendedName>
</protein>
<dbReference type="InterPro" id="IPR029063">
    <property type="entry name" value="SAM-dependent_MTases_sf"/>
</dbReference>
<dbReference type="GO" id="GO:0005789">
    <property type="term" value="C:endoplasmic reticulum membrane"/>
    <property type="evidence" value="ECO:0007669"/>
    <property type="project" value="TreeGrafter"/>
</dbReference>
<dbReference type="Gene3D" id="3.40.50.150">
    <property type="entry name" value="Vaccinia Virus protein VP39"/>
    <property type="match status" value="1"/>
</dbReference>
<dbReference type="InterPro" id="IPR053202">
    <property type="entry name" value="EGF_Rcpt_Signaling_Reg"/>
</dbReference>
<gene>
    <name evidence="1" type="ORF">SK128_016737</name>
</gene>